<feature type="domain" description="NTR" evidence="7">
    <location>
        <begin position="20"/>
        <end position="141"/>
    </location>
</feature>
<dbReference type="PANTHER" id="PTHR11844:SF25">
    <property type="entry name" value="NTR DOMAIN-CONTAINING PROTEIN"/>
    <property type="match status" value="1"/>
</dbReference>
<dbReference type="GO" id="GO:0002020">
    <property type="term" value="F:protease binding"/>
    <property type="evidence" value="ECO:0007669"/>
    <property type="project" value="TreeGrafter"/>
</dbReference>
<evidence type="ECO:0000313" key="8">
    <source>
        <dbReference type="EMBL" id="EYC27197.1"/>
    </source>
</evidence>
<evidence type="ECO:0000313" key="9">
    <source>
        <dbReference type="Proteomes" id="UP000024635"/>
    </source>
</evidence>
<keyword evidence="4" id="KW-0862">Zinc</keyword>
<evidence type="ECO:0000256" key="3">
    <source>
        <dbReference type="ARBA" id="ARBA00023157"/>
    </source>
</evidence>
<dbReference type="GO" id="GO:0046872">
    <property type="term" value="F:metal ion binding"/>
    <property type="evidence" value="ECO:0007669"/>
    <property type="project" value="UniProtKB-KW"/>
</dbReference>
<dbReference type="GO" id="GO:0005615">
    <property type="term" value="C:extracellular space"/>
    <property type="evidence" value="ECO:0007669"/>
    <property type="project" value="TreeGrafter"/>
</dbReference>
<keyword evidence="2" id="KW-0964">Secreted</keyword>
<dbReference type="SUPFAM" id="SSF50242">
    <property type="entry name" value="TIMP-like"/>
    <property type="match status" value="1"/>
</dbReference>
<feature type="binding site" evidence="4">
    <location>
        <position position="20"/>
    </location>
    <ligand>
        <name>Zn(2+)</name>
        <dbReference type="ChEBI" id="CHEBI:29105"/>
        <note>ligand shared with metalloproteinase partner</note>
    </ligand>
</feature>
<dbReference type="Pfam" id="PF00965">
    <property type="entry name" value="TIMP"/>
    <property type="match status" value="1"/>
</dbReference>
<evidence type="ECO:0000256" key="6">
    <source>
        <dbReference type="SAM" id="SignalP"/>
    </source>
</evidence>
<keyword evidence="9" id="KW-1185">Reference proteome</keyword>
<evidence type="ECO:0000256" key="2">
    <source>
        <dbReference type="ARBA" id="ARBA00022525"/>
    </source>
</evidence>
<dbReference type="STRING" id="53326.A0A016VJI9"/>
<evidence type="ECO:0000259" key="7">
    <source>
        <dbReference type="PROSITE" id="PS50189"/>
    </source>
</evidence>
<feature type="chain" id="PRO_5001489541" description="NTR domain-containing protein" evidence="6">
    <location>
        <begin position="17"/>
        <end position="148"/>
    </location>
</feature>
<evidence type="ECO:0000256" key="5">
    <source>
        <dbReference type="PIRSR" id="PIRSR601820-3"/>
    </source>
</evidence>
<dbReference type="GO" id="GO:0008191">
    <property type="term" value="F:metalloendopeptidase inhibitor activity"/>
    <property type="evidence" value="ECO:0007669"/>
    <property type="project" value="InterPro"/>
</dbReference>
<dbReference type="InterPro" id="IPR001134">
    <property type="entry name" value="Netrin_domain"/>
</dbReference>
<dbReference type="GO" id="GO:0031012">
    <property type="term" value="C:extracellular matrix"/>
    <property type="evidence" value="ECO:0007669"/>
    <property type="project" value="TreeGrafter"/>
</dbReference>
<dbReference type="InterPro" id="IPR008993">
    <property type="entry name" value="TIMP-like_OB-fold"/>
</dbReference>
<reference evidence="9" key="1">
    <citation type="journal article" date="2015" name="Nat. Genet.">
        <title>The genome and transcriptome of the zoonotic hookworm Ancylostoma ceylanicum identify infection-specific gene families.</title>
        <authorList>
            <person name="Schwarz E.M."/>
            <person name="Hu Y."/>
            <person name="Antoshechkin I."/>
            <person name="Miller M.M."/>
            <person name="Sternberg P.W."/>
            <person name="Aroian R.V."/>
        </authorList>
    </citation>
    <scope>NUCLEOTIDE SEQUENCE</scope>
    <source>
        <strain evidence="9">HY135</strain>
    </source>
</reference>
<keyword evidence="6" id="KW-0732">Signal</keyword>
<dbReference type="AlphaFoldDB" id="A0A016VJI9"/>
<dbReference type="GO" id="GO:0051045">
    <property type="term" value="P:negative regulation of membrane protein ectodomain proteolysis"/>
    <property type="evidence" value="ECO:0007669"/>
    <property type="project" value="TreeGrafter"/>
</dbReference>
<feature type="disulfide bond" evidence="5">
    <location>
        <begin position="20"/>
        <end position="83"/>
    </location>
</feature>
<proteinExistence type="predicted"/>
<dbReference type="EMBL" id="JARK01001345">
    <property type="protein sequence ID" value="EYC27197.1"/>
    <property type="molecule type" value="Genomic_DNA"/>
</dbReference>
<feature type="signal peptide" evidence="6">
    <location>
        <begin position="1"/>
        <end position="16"/>
    </location>
</feature>
<keyword evidence="4" id="KW-0479">Metal-binding</keyword>
<comment type="caution">
    <text evidence="8">The sequence shown here is derived from an EMBL/GenBank/DDBJ whole genome shotgun (WGS) entry which is preliminary data.</text>
</comment>
<organism evidence="8 9">
    <name type="scientific">Ancylostoma ceylanicum</name>
    <dbReference type="NCBI Taxonomy" id="53326"/>
    <lineage>
        <taxon>Eukaryota</taxon>
        <taxon>Metazoa</taxon>
        <taxon>Ecdysozoa</taxon>
        <taxon>Nematoda</taxon>
        <taxon>Chromadorea</taxon>
        <taxon>Rhabditida</taxon>
        <taxon>Rhabditina</taxon>
        <taxon>Rhabditomorpha</taxon>
        <taxon>Strongyloidea</taxon>
        <taxon>Ancylostomatidae</taxon>
        <taxon>Ancylostomatinae</taxon>
        <taxon>Ancylostoma</taxon>
    </lineage>
</organism>
<evidence type="ECO:0000256" key="4">
    <source>
        <dbReference type="PIRSR" id="PIRSR601820-1"/>
    </source>
</evidence>
<dbReference type="Proteomes" id="UP000024635">
    <property type="component" value="Unassembled WGS sequence"/>
</dbReference>
<comment type="subcellular location">
    <subcellularLocation>
        <location evidence="1">Secreted</location>
    </subcellularLocation>
</comment>
<sequence>MILAIVFMALLTVAHGSGHCTCARPPPLHKAFCRSGFVTRAKVTNRDVNEHGVVTYKLEHQEIYRPSAGGLPDEVSTPSPDLCGLLEDLVTGQEYLIGGKYVARSGNTNSITVQPCKEMERGLHRAEQLEEFQFEMRERSRTTFLGNE</sequence>
<dbReference type="PANTHER" id="PTHR11844">
    <property type="entry name" value="METALLOPROTEASE INHIBITOR"/>
    <property type="match status" value="1"/>
</dbReference>
<protein>
    <recommendedName>
        <fullName evidence="7">NTR domain-containing protein</fullName>
    </recommendedName>
</protein>
<dbReference type="Gene3D" id="2.40.50.120">
    <property type="match status" value="1"/>
</dbReference>
<evidence type="ECO:0000256" key="1">
    <source>
        <dbReference type="ARBA" id="ARBA00004613"/>
    </source>
</evidence>
<keyword evidence="3 5" id="KW-1015">Disulfide bond</keyword>
<gene>
    <name evidence="8" type="primary">Acey_s0009.g571</name>
    <name evidence="8" type="ORF">Y032_0009g571</name>
</gene>
<dbReference type="InterPro" id="IPR001820">
    <property type="entry name" value="TIMP"/>
</dbReference>
<accession>A0A016VJI9</accession>
<name>A0A016VJI9_9BILA</name>
<dbReference type="PROSITE" id="PS50189">
    <property type="entry name" value="NTR"/>
    <property type="match status" value="1"/>
</dbReference>